<dbReference type="AlphaFoldDB" id="A0A9N9KR22"/>
<reference evidence="5" key="1">
    <citation type="submission" date="2021-07" db="EMBL/GenBank/DDBJ databases">
        <authorList>
            <person name="Durling M."/>
        </authorList>
    </citation>
    <scope>NUCLEOTIDE SEQUENCE</scope>
</reference>
<dbReference type="PROSITE" id="PS50102">
    <property type="entry name" value="RRM"/>
    <property type="match status" value="1"/>
</dbReference>
<dbReference type="InterPro" id="IPR012677">
    <property type="entry name" value="Nucleotide-bd_a/b_plait_sf"/>
</dbReference>
<name>A0A9N9KR22_9HELO</name>
<sequence>MAPEPEHPVFAEPGDSTGVYYIIVAGLPWNCSWQELKDFARHLPGGSKINVDHVVVYKGLTNGWVRVKDKKSFKKALEHLDGGVLNGHALLADGRNETERTMLRSIGSPPLNTQKSRASDHIQAKTEPSPKATKAFSSTETDLFSLFKSYFPQHASPGTFVRDPYYYTPEQSPFMTPVSPAQPVISYIPLGPTYPHCPPTPTAIYYPLCPPTPANMYYSWSPPNLQSEALPQKVVIKRLPAGTDESSLQRLLYCVLPHQCGTPQSIEIPRSCREASRVHAFITFGDQAAAQYAIDALNGLQYSNRILQVSFAKPDPPRQNFYKRQSGNDAVKITSDLSSTPRNRVDMGGALNFSEDNEKLEKSIKRDVGSATPMIVNGSTASCKKRRKV</sequence>
<feature type="domain" description="RRM" evidence="4">
    <location>
        <begin position="232"/>
        <end position="314"/>
    </location>
</feature>
<evidence type="ECO:0000256" key="2">
    <source>
        <dbReference type="PROSITE-ProRule" id="PRU00176"/>
    </source>
</evidence>
<evidence type="ECO:0000259" key="4">
    <source>
        <dbReference type="PROSITE" id="PS50102"/>
    </source>
</evidence>
<dbReference type="EMBL" id="CAJVRL010000038">
    <property type="protein sequence ID" value="CAG8950565.1"/>
    <property type="molecule type" value="Genomic_DNA"/>
</dbReference>
<dbReference type="GO" id="GO:0003729">
    <property type="term" value="F:mRNA binding"/>
    <property type="evidence" value="ECO:0007669"/>
    <property type="project" value="TreeGrafter"/>
</dbReference>
<dbReference type="OrthoDB" id="610462at2759"/>
<keyword evidence="6" id="KW-1185">Reference proteome</keyword>
<dbReference type="InterPro" id="IPR050374">
    <property type="entry name" value="RRT5_SRSF_SR"/>
</dbReference>
<keyword evidence="1 2" id="KW-0694">RNA-binding</keyword>
<dbReference type="Proteomes" id="UP000696280">
    <property type="component" value="Unassembled WGS sequence"/>
</dbReference>
<dbReference type="SMART" id="SM00360">
    <property type="entry name" value="RRM"/>
    <property type="match status" value="2"/>
</dbReference>
<dbReference type="GO" id="GO:0005634">
    <property type="term" value="C:nucleus"/>
    <property type="evidence" value="ECO:0007669"/>
    <property type="project" value="TreeGrafter"/>
</dbReference>
<evidence type="ECO:0000313" key="6">
    <source>
        <dbReference type="Proteomes" id="UP000696280"/>
    </source>
</evidence>
<gene>
    <name evidence="5" type="ORF">HYFRA_00002774</name>
</gene>
<dbReference type="InterPro" id="IPR000504">
    <property type="entry name" value="RRM_dom"/>
</dbReference>
<dbReference type="Pfam" id="PF00076">
    <property type="entry name" value="RRM_1"/>
    <property type="match status" value="2"/>
</dbReference>
<proteinExistence type="predicted"/>
<feature type="region of interest" description="Disordered" evidence="3">
    <location>
        <begin position="105"/>
        <end position="134"/>
    </location>
</feature>
<dbReference type="GO" id="GO:0005737">
    <property type="term" value="C:cytoplasm"/>
    <property type="evidence" value="ECO:0007669"/>
    <property type="project" value="TreeGrafter"/>
</dbReference>
<dbReference type="InterPro" id="IPR035979">
    <property type="entry name" value="RBD_domain_sf"/>
</dbReference>
<comment type="caution">
    <text evidence="5">The sequence shown here is derived from an EMBL/GenBank/DDBJ whole genome shotgun (WGS) entry which is preliminary data.</text>
</comment>
<dbReference type="PANTHER" id="PTHR23003">
    <property type="entry name" value="RNA RECOGNITION MOTIF RRM DOMAIN CONTAINING PROTEIN"/>
    <property type="match status" value="1"/>
</dbReference>
<protein>
    <recommendedName>
        <fullName evidence="4">RRM domain-containing protein</fullName>
    </recommendedName>
</protein>
<dbReference type="CDD" id="cd00590">
    <property type="entry name" value="RRM_SF"/>
    <property type="match status" value="1"/>
</dbReference>
<dbReference type="SUPFAM" id="SSF54928">
    <property type="entry name" value="RNA-binding domain, RBD"/>
    <property type="match status" value="2"/>
</dbReference>
<organism evidence="5 6">
    <name type="scientific">Hymenoscyphus fraxineus</name>
    <dbReference type="NCBI Taxonomy" id="746836"/>
    <lineage>
        <taxon>Eukaryota</taxon>
        <taxon>Fungi</taxon>
        <taxon>Dikarya</taxon>
        <taxon>Ascomycota</taxon>
        <taxon>Pezizomycotina</taxon>
        <taxon>Leotiomycetes</taxon>
        <taxon>Helotiales</taxon>
        <taxon>Helotiaceae</taxon>
        <taxon>Hymenoscyphus</taxon>
    </lineage>
</organism>
<evidence type="ECO:0000256" key="1">
    <source>
        <dbReference type="ARBA" id="ARBA00022884"/>
    </source>
</evidence>
<dbReference type="Gene3D" id="3.30.70.330">
    <property type="match status" value="2"/>
</dbReference>
<accession>A0A9N9KR22</accession>
<evidence type="ECO:0000256" key="3">
    <source>
        <dbReference type="SAM" id="MobiDB-lite"/>
    </source>
</evidence>
<evidence type="ECO:0000313" key="5">
    <source>
        <dbReference type="EMBL" id="CAG8950565.1"/>
    </source>
</evidence>